<dbReference type="OrthoDB" id="116415at2"/>
<dbReference type="EMBL" id="BMEG01000001">
    <property type="protein sequence ID" value="GGD51510.1"/>
    <property type="molecule type" value="Genomic_DNA"/>
</dbReference>
<dbReference type="Proteomes" id="UP000027439">
    <property type="component" value="Unassembled WGS sequence"/>
</dbReference>
<feature type="transmembrane region" description="Helical" evidence="1">
    <location>
        <begin position="6"/>
        <end position="29"/>
    </location>
</feature>
<name>A0A069NVU5_9BURK</name>
<dbReference type="eggNOG" id="ENOG502ZBAF">
    <property type="taxonomic scope" value="Bacteria"/>
</dbReference>
<dbReference type="Pfam" id="PF14023">
    <property type="entry name" value="Bestrophin-like"/>
    <property type="match status" value="1"/>
</dbReference>
<comment type="caution">
    <text evidence="3">The sequence shown here is derived from an EMBL/GenBank/DDBJ whole genome shotgun (WGS) entry which is preliminary data.</text>
</comment>
<dbReference type="AlphaFoldDB" id="A0A069NVU5"/>
<keyword evidence="1" id="KW-0812">Transmembrane</keyword>
<dbReference type="RefSeq" id="WP_035967389.1">
    <property type="nucleotide sequence ID" value="NZ_BMEG01000001.1"/>
</dbReference>
<keyword evidence="5" id="KW-1185">Reference proteome</keyword>
<keyword evidence="1" id="KW-0472">Membrane</keyword>
<dbReference type="InterPro" id="IPR025333">
    <property type="entry name" value="DUF4239"/>
</dbReference>
<evidence type="ECO:0008006" key="6">
    <source>
        <dbReference type="Google" id="ProtNLM"/>
    </source>
</evidence>
<gene>
    <name evidence="3" type="ORF">BG57_12325</name>
    <name evidence="2" type="ORF">GCM10010985_01470</name>
</gene>
<keyword evidence="1" id="KW-1133">Transmembrane helix</keyword>
<proteinExistence type="predicted"/>
<dbReference type="Proteomes" id="UP000597138">
    <property type="component" value="Unassembled WGS sequence"/>
</dbReference>
<feature type="transmembrane region" description="Helical" evidence="1">
    <location>
        <begin position="182"/>
        <end position="203"/>
    </location>
</feature>
<organism evidence="3 4">
    <name type="scientific">Caballeronia grimmiae</name>
    <dbReference type="NCBI Taxonomy" id="1071679"/>
    <lineage>
        <taxon>Bacteria</taxon>
        <taxon>Pseudomonadati</taxon>
        <taxon>Pseudomonadota</taxon>
        <taxon>Betaproteobacteria</taxon>
        <taxon>Burkholderiales</taxon>
        <taxon>Burkholderiaceae</taxon>
        <taxon>Caballeronia</taxon>
    </lineage>
</organism>
<accession>A0A069NVU5</accession>
<dbReference type="EMBL" id="JFHE01000021">
    <property type="protein sequence ID" value="KDR31854.1"/>
    <property type="molecule type" value="Genomic_DNA"/>
</dbReference>
<evidence type="ECO:0000256" key="1">
    <source>
        <dbReference type="SAM" id="Phobius"/>
    </source>
</evidence>
<reference evidence="5" key="3">
    <citation type="journal article" date="2019" name="Int. J. Syst. Evol. Microbiol.">
        <title>The Global Catalogue of Microorganisms (GCM) 10K type strain sequencing project: providing services to taxonomists for standard genome sequencing and annotation.</title>
        <authorList>
            <consortium name="The Broad Institute Genomics Platform"/>
            <consortium name="The Broad Institute Genome Sequencing Center for Infectious Disease"/>
            <person name="Wu L."/>
            <person name="Ma J."/>
        </authorList>
    </citation>
    <scope>NUCLEOTIDE SEQUENCE [LARGE SCALE GENOMIC DNA]</scope>
    <source>
        <strain evidence="5">CGMCC 1.11013</strain>
    </source>
</reference>
<sequence>MAGFVAHPAFLFVVLLVGFIAAVALGGFVRRRIRELSAEEREDFNVVQTATLTLLALLIGFCLSMAVGRYDTRKTLEEAEANAIGTEYARADLAGAPVDSRIKSLLIDYARLRAAYYRASDRARMTQIGMETAALQTRLWDLAKQVAKAQPTPIGGIVVTGMNDVLNSQDYSEAARINHIPLGAWFLLIAIGGFACVVQGYGARGALRKGWLITILPVTVSLSVALIADIDSPQSGIIRVQPQNLSRLLLSLGA</sequence>
<reference evidence="2" key="1">
    <citation type="journal article" date="2014" name="Int. J. Syst. Evol. Microbiol.">
        <title>Complete genome of a new Firmicutes species belonging to the dominant human colonic microbiota ('Ruminococcus bicirculans') reveals two chromosomes and a selective capacity to utilize plant glucans.</title>
        <authorList>
            <consortium name="NISC Comparative Sequencing Program"/>
            <person name="Wegmann U."/>
            <person name="Louis P."/>
            <person name="Goesmann A."/>
            <person name="Henrissat B."/>
            <person name="Duncan S.H."/>
            <person name="Flint H.J."/>
        </authorList>
    </citation>
    <scope>NUCLEOTIDE SEQUENCE</scope>
    <source>
        <strain evidence="2">CGMCC 1.11013</strain>
    </source>
</reference>
<evidence type="ECO:0000313" key="5">
    <source>
        <dbReference type="Proteomes" id="UP000597138"/>
    </source>
</evidence>
<feature type="transmembrane region" description="Helical" evidence="1">
    <location>
        <begin position="50"/>
        <end position="68"/>
    </location>
</feature>
<evidence type="ECO:0000313" key="4">
    <source>
        <dbReference type="Proteomes" id="UP000027439"/>
    </source>
</evidence>
<evidence type="ECO:0000313" key="2">
    <source>
        <dbReference type="EMBL" id="GGD51510.1"/>
    </source>
</evidence>
<dbReference type="STRING" id="1071679.BG57_12325"/>
<reference evidence="2" key="4">
    <citation type="submission" date="2024-05" db="EMBL/GenBank/DDBJ databases">
        <authorList>
            <person name="Sun Q."/>
            <person name="Zhou Y."/>
        </authorList>
    </citation>
    <scope>NUCLEOTIDE SEQUENCE</scope>
    <source>
        <strain evidence="2">CGMCC 1.11013</strain>
    </source>
</reference>
<evidence type="ECO:0000313" key="3">
    <source>
        <dbReference type="EMBL" id="KDR31854.1"/>
    </source>
</evidence>
<reference evidence="3 4" key="2">
    <citation type="submission" date="2014-03" db="EMBL/GenBank/DDBJ databases">
        <title>Draft Genome Sequences of Four Burkholderia Strains.</title>
        <authorList>
            <person name="Liu X.Y."/>
            <person name="Li C.X."/>
            <person name="Xu J.H."/>
        </authorList>
    </citation>
    <scope>NUCLEOTIDE SEQUENCE [LARGE SCALE GENOMIC DNA]</scope>
    <source>
        <strain evidence="3 4">R27</strain>
    </source>
</reference>
<protein>
    <recommendedName>
        <fullName evidence="6">DUF4239 domain-containing protein</fullName>
    </recommendedName>
</protein>